<sequence length="292" mass="32062">MLDPFQALAWFAGVHVPEADVSNLRGRARELRALADDVDAIARGTREAIETALKANDSRNVERFARLWEVELGPRYANMRMTLTELADGCEEYADVVDEHREELKVIGTQLAAMAFTLLFGYLYPAARVAAQAVFKWLVARARLERTIFQKLMQAILTKRIGRFNVGTYAVREGLDALADSVVWAVGKTAVHAASSAATGQDMGNLWTYAGKHFLAEMAYNGGIKGLRDVRKVVPATKFTETMLGTGPMGTFFRRTTSAATLYALVASGGMSDEGTLRSALAHAPRAFLLRR</sequence>
<evidence type="ECO:0000313" key="1">
    <source>
        <dbReference type="EMBL" id="MBB6351346.1"/>
    </source>
</evidence>
<proteinExistence type="predicted"/>
<organism evidence="1 2">
    <name type="scientific">Nonomuraea muscovyensis</name>
    <dbReference type="NCBI Taxonomy" id="1124761"/>
    <lineage>
        <taxon>Bacteria</taxon>
        <taxon>Bacillati</taxon>
        <taxon>Actinomycetota</taxon>
        <taxon>Actinomycetes</taxon>
        <taxon>Streptosporangiales</taxon>
        <taxon>Streptosporangiaceae</taxon>
        <taxon>Nonomuraea</taxon>
    </lineage>
</organism>
<comment type="caution">
    <text evidence="1">The sequence shown here is derived from an EMBL/GenBank/DDBJ whole genome shotgun (WGS) entry which is preliminary data.</text>
</comment>
<accession>A0A7X0CC05</accession>
<dbReference type="RefSeq" id="WP_185089118.1">
    <property type="nucleotide sequence ID" value="NZ_JACHJB010000004.1"/>
</dbReference>
<dbReference type="Proteomes" id="UP000583800">
    <property type="component" value="Unassembled WGS sequence"/>
</dbReference>
<dbReference type="AlphaFoldDB" id="A0A7X0CC05"/>
<dbReference type="EMBL" id="JACHJB010000004">
    <property type="protein sequence ID" value="MBB6351346.1"/>
    <property type="molecule type" value="Genomic_DNA"/>
</dbReference>
<reference evidence="1 2" key="1">
    <citation type="submission" date="2020-08" db="EMBL/GenBank/DDBJ databases">
        <title>Sequencing the genomes of 1000 actinobacteria strains.</title>
        <authorList>
            <person name="Klenk H.-P."/>
        </authorList>
    </citation>
    <scope>NUCLEOTIDE SEQUENCE [LARGE SCALE GENOMIC DNA]</scope>
    <source>
        <strain evidence="1 2">DSM 45913</strain>
    </source>
</reference>
<name>A0A7X0CC05_9ACTN</name>
<evidence type="ECO:0000313" key="2">
    <source>
        <dbReference type="Proteomes" id="UP000583800"/>
    </source>
</evidence>
<gene>
    <name evidence="1" type="ORF">FHU36_007929</name>
</gene>
<protein>
    <submittedName>
        <fullName evidence="1">Uncharacterized protein</fullName>
    </submittedName>
</protein>
<keyword evidence="2" id="KW-1185">Reference proteome</keyword>